<comment type="caution">
    <text evidence="1">The sequence shown here is derived from an EMBL/GenBank/DDBJ whole genome shotgun (WGS) entry which is preliminary data.</text>
</comment>
<sequence length="110" mass="12907">MLVQGIHLMNWGAMQDRLYLKYPDLAQAEGQGIMILVANPTRQEIAEEILHHEQLLKYGKDYFTSNPYLMEAEAQNILLKIGKDEKWSKKEMDEIIRARETWTKKLENSN</sequence>
<evidence type="ECO:0000313" key="2">
    <source>
        <dbReference type="Proteomes" id="UP000261174"/>
    </source>
</evidence>
<evidence type="ECO:0000313" key="1">
    <source>
        <dbReference type="EMBL" id="RFM30747.1"/>
    </source>
</evidence>
<organism evidence="1 2">
    <name type="scientific">Chitinophaga silvisoli</name>
    <dbReference type="NCBI Taxonomy" id="2291814"/>
    <lineage>
        <taxon>Bacteria</taxon>
        <taxon>Pseudomonadati</taxon>
        <taxon>Bacteroidota</taxon>
        <taxon>Chitinophagia</taxon>
        <taxon>Chitinophagales</taxon>
        <taxon>Chitinophagaceae</taxon>
        <taxon>Chitinophaga</taxon>
    </lineage>
</organism>
<dbReference type="EMBL" id="QTJV01000019">
    <property type="protein sequence ID" value="RFM30747.1"/>
    <property type="molecule type" value="Genomic_DNA"/>
</dbReference>
<keyword evidence="2" id="KW-1185">Reference proteome</keyword>
<gene>
    <name evidence="1" type="ORF">DXN04_32040</name>
</gene>
<dbReference type="AlphaFoldDB" id="A0A3E1NS56"/>
<name>A0A3E1NS56_9BACT</name>
<reference evidence="1 2" key="1">
    <citation type="submission" date="2018-08" db="EMBL/GenBank/DDBJ databases">
        <title>Chitinophaga sp. K20C18050901, a novel bacterium isolated from forest soil.</title>
        <authorList>
            <person name="Wang C."/>
        </authorList>
    </citation>
    <scope>NUCLEOTIDE SEQUENCE [LARGE SCALE GENOMIC DNA]</scope>
    <source>
        <strain evidence="1 2">K20C18050901</strain>
    </source>
</reference>
<protein>
    <submittedName>
        <fullName evidence="1">Uncharacterized protein</fullName>
    </submittedName>
</protein>
<dbReference type="Proteomes" id="UP000261174">
    <property type="component" value="Unassembled WGS sequence"/>
</dbReference>
<proteinExistence type="predicted"/>
<accession>A0A3E1NS56</accession>